<keyword evidence="3" id="KW-1185">Reference proteome</keyword>
<gene>
    <name evidence="2" type="ORF">AUC68_12945</name>
</gene>
<evidence type="ECO:0000313" key="2">
    <source>
        <dbReference type="EMBL" id="ODS00852.1"/>
    </source>
</evidence>
<comment type="caution">
    <text evidence="2">The sequence shown here is derived from an EMBL/GenBank/DDBJ whole genome shotgun (WGS) entry which is preliminary data.</text>
</comment>
<reference evidence="2 3" key="1">
    <citation type="journal article" date="2016" name="Environ. Microbiol.">
        <title>New Methyloceanibacter diversity from North Sea sediments includes methanotroph containing solely the soluble methane monooxygenase.</title>
        <authorList>
            <person name="Vekeman B."/>
            <person name="Kerckhof F.M."/>
            <person name="Cremers G."/>
            <person name="de Vos P."/>
            <person name="Vandamme P."/>
            <person name="Boon N."/>
            <person name="Op den Camp H.J."/>
            <person name="Heylen K."/>
        </authorList>
    </citation>
    <scope>NUCLEOTIDE SEQUENCE [LARGE SCALE GENOMIC DNA]</scope>
    <source>
        <strain evidence="2 3">R-67174</strain>
    </source>
</reference>
<dbReference type="AlphaFoldDB" id="A0A1E3W5S6"/>
<dbReference type="STRING" id="1774968.AUC68_12945"/>
<organism evidence="2 3">
    <name type="scientific">Methyloceanibacter methanicus</name>
    <dbReference type="NCBI Taxonomy" id="1774968"/>
    <lineage>
        <taxon>Bacteria</taxon>
        <taxon>Pseudomonadati</taxon>
        <taxon>Pseudomonadota</taxon>
        <taxon>Alphaproteobacteria</taxon>
        <taxon>Hyphomicrobiales</taxon>
        <taxon>Hyphomicrobiaceae</taxon>
        <taxon>Methyloceanibacter</taxon>
    </lineage>
</organism>
<evidence type="ECO:0000313" key="3">
    <source>
        <dbReference type="Proteomes" id="UP000094501"/>
    </source>
</evidence>
<proteinExistence type="predicted"/>
<dbReference type="EMBL" id="LPWG01000003">
    <property type="protein sequence ID" value="ODS00852.1"/>
    <property type="molecule type" value="Genomic_DNA"/>
</dbReference>
<sequence length="90" mass="9364">MAPSMGCHSVMERPESVSRVAPPTRIMATMSSATIESQTRKAHTCRGGMASASNAGLRLCVWGILIGPVIAGSSPELNAGGGALRRRERA</sequence>
<name>A0A1E3W5S6_9HYPH</name>
<evidence type="ECO:0000256" key="1">
    <source>
        <dbReference type="SAM" id="MobiDB-lite"/>
    </source>
</evidence>
<protein>
    <submittedName>
        <fullName evidence="2">Uncharacterized protein</fullName>
    </submittedName>
</protein>
<feature type="region of interest" description="Disordered" evidence="1">
    <location>
        <begin position="1"/>
        <end position="21"/>
    </location>
</feature>
<feature type="region of interest" description="Disordered" evidence="1">
    <location>
        <begin position="71"/>
        <end position="90"/>
    </location>
</feature>
<accession>A0A1E3W5S6</accession>
<dbReference type="Proteomes" id="UP000094501">
    <property type="component" value="Unassembled WGS sequence"/>
</dbReference>